<comment type="caution">
    <text evidence="1">The sequence shown here is derived from an EMBL/GenBank/DDBJ whole genome shotgun (WGS) entry which is preliminary data.</text>
</comment>
<evidence type="ECO:0000313" key="1">
    <source>
        <dbReference type="EMBL" id="OIQ89670.1"/>
    </source>
</evidence>
<gene>
    <name evidence="1" type="ORF">GALL_284330</name>
</gene>
<sequence>MLTRNIAALLCVIGFAAAGYTAPVLAQGQVKSATVRPEVGKPLQAAVDLLKGRKAKAALAKIAEADAVKNKTPFEAYMVGRLRAQAEAAAGDAAAAARDFEATAASPAAPVTERMQFLAVAAGQYYSARQYAKAAELAARYFKAGGKDPALRTIYVQALYLGNDFALAGREILADVEGEQQAGKTPSEIELQMLATCYQKSNDKAGYARAMEMLVAFHPKHDYWLNVVYSVTTAPGFSDRLSLDADRLKLATGTMRGAEDYMEAAQLALQAGFPAEAKKFVDAGYAAGLLGTGPDAARHQRLRALTLKNLAEDRQTLGQDDARVTADKDGTPLVNTGLNYVLHGRFDKGLAMMAQGIKKGGFRHPDDARLHLGYAYQLAGQKQQALREFKTVRGTDGAAALARLWVIRLGQGT</sequence>
<name>A0A1J5R143_9ZZZZ</name>
<protein>
    <recommendedName>
        <fullName evidence="2">Tetratricopeptide repeat protein</fullName>
    </recommendedName>
</protein>
<proteinExistence type="predicted"/>
<dbReference type="AlphaFoldDB" id="A0A1J5R143"/>
<reference evidence="1" key="1">
    <citation type="submission" date="2016-10" db="EMBL/GenBank/DDBJ databases">
        <title>Sequence of Gallionella enrichment culture.</title>
        <authorList>
            <person name="Poehlein A."/>
            <person name="Muehling M."/>
            <person name="Daniel R."/>
        </authorList>
    </citation>
    <scope>NUCLEOTIDE SEQUENCE</scope>
</reference>
<dbReference type="EMBL" id="MLJW01000320">
    <property type="protein sequence ID" value="OIQ89670.1"/>
    <property type="molecule type" value="Genomic_DNA"/>
</dbReference>
<accession>A0A1J5R143</accession>
<organism evidence="1">
    <name type="scientific">mine drainage metagenome</name>
    <dbReference type="NCBI Taxonomy" id="410659"/>
    <lineage>
        <taxon>unclassified sequences</taxon>
        <taxon>metagenomes</taxon>
        <taxon>ecological metagenomes</taxon>
    </lineage>
</organism>
<evidence type="ECO:0008006" key="2">
    <source>
        <dbReference type="Google" id="ProtNLM"/>
    </source>
</evidence>